<evidence type="ECO:0000256" key="2">
    <source>
        <dbReference type="ARBA" id="ARBA00022679"/>
    </source>
</evidence>
<protein>
    <submittedName>
        <fullName evidence="6">Uncharacterized protein</fullName>
    </submittedName>
</protein>
<keyword evidence="3" id="KW-0949">S-adenosyl-L-methionine</keyword>
<reference evidence="6" key="1">
    <citation type="submission" date="2020-03" db="EMBL/GenBank/DDBJ databases">
        <title>Castanea mollissima Vanexum genome sequencing.</title>
        <authorList>
            <person name="Staton M."/>
        </authorList>
    </citation>
    <scope>NUCLEOTIDE SEQUENCE</scope>
    <source>
        <tissue evidence="6">Leaf</tissue>
    </source>
</reference>
<evidence type="ECO:0000259" key="5">
    <source>
        <dbReference type="Pfam" id="PF08100"/>
    </source>
</evidence>
<dbReference type="SUPFAM" id="SSF46785">
    <property type="entry name" value="Winged helix' DNA-binding domain"/>
    <property type="match status" value="1"/>
</dbReference>
<evidence type="ECO:0000259" key="4">
    <source>
        <dbReference type="Pfam" id="PF00891"/>
    </source>
</evidence>
<dbReference type="Gene3D" id="3.40.50.150">
    <property type="entry name" value="Vaccinia Virus protein VP39"/>
    <property type="match status" value="1"/>
</dbReference>
<organism evidence="6 7">
    <name type="scientific">Castanea mollissima</name>
    <name type="common">Chinese chestnut</name>
    <dbReference type="NCBI Taxonomy" id="60419"/>
    <lineage>
        <taxon>Eukaryota</taxon>
        <taxon>Viridiplantae</taxon>
        <taxon>Streptophyta</taxon>
        <taxon>Embryophyta</taxon>
        <taxon>Tracheophyta</taxon>
        <taxon>Spermatophyta</taxon>
        <taxon>Magnoliopsida</taxon>
        <taxon>eudicotyledons</taxon>
        <taxon>Gunneridae</taxon>
        <taxon>Pentapetalae</taxon>
        <taxon>rosids</taxon>
        <taxon>fabids</taxon>
        <taxon>Fagales</taxon>
        <taxon>Fagaceae</taxon>
        <taxon>Castanea</taxon>
    </lineage>
</organism>
<feature type="domain" description="O-methyltransferase dimerisation" evidence="5">
    <location>
        <begin position="17"/>
        <end position="91"/>
    </location>
</feature>
<dbReference type="InterPro" id="IPR016461">
    <property type="entry name" value="COMT-like"/>
</dbReference>
<dbReference type="EMBL" id="JRKL02000031">
    <property type="protein sequence ID" value="KAF3976258.1"/>
    <property type="molecule type" value="Genomic_DNA"/>
</dbReference>
<feature type="domain" description="O-methyltransferase C-terminal" evidence="4">
    <location>
        <begin position="98"/>
        <end position="182"/>
    </location>
</feature>
<accession>A0A8J4VXL7</accession>
<dbReference type="PANTHER" id="PTHR11746">
    <property type="entry name" value="O-METHYLTRANSFERASE"/>
    <property type="match status" value="1"/>
</dbReference>
<dbReference type="PROSITE" id="PS51683">
    <property type="entry name" value="SAM_OMT_II"/>
    <property type="match status" value="1"/>
</dbReference>
<dbReference type="InterPro" id="IPR036390">
    <property type="entry name" value="WH_DNA-bd_sf"/>
</dbReference>
<dbReference type="InterPro" id="IPR001077">
    <property type="entry name" value="COMT_C"/>
</dbReference>
<dbReference type="Pfam" id="PF00891">
    <property type="entry name" value="Methyltransf_2"/>
    <property type="match status" value="1"/>
</dbReference>
<keyword evidence="7" id="KW-1185">Reference proteome</keyword>
<dbReference type="GO" id="GO:0032259">
    <property type="term" value="P:methylation"/>
    <property type="evidence" value="ECO:0007669"/>
    <property type="project" value="UniProtKB-KW"/>
</dbReference>
<dbReference type="GO" id="GO:0046983">
    <property type="term" value="F:protein dimerization activity"/>
    <property type="evidence" value="ECO:0007669"/>
    <property type="project" value="InterPro"/>
</dbReference>
<keyword evidence="2" id="KW-0808">Transferase</keyword>
<comment type="caution">
    <text evidence="6">The sequence shown here is derived from an EMBL/GenBank/DDBJ whole genome shotgun (WGS) entry which is preliminary data.</text>
</comment>
<keyword evidence="1" id="KW-0489">Methyltransferase</keyword>
<evidence type="ECO:0000256" key="3">
    <source>
        <dbReference type="ARBA" id="ARBA00022691"/>
    </source>
</evidence>
<dbReference type="InterPro" id="IPR029063">
    <property type="entry name" value="SAM-dependent_MTases_sf"/>
</dbReference>
<gene>
    <name evidence="6" type="ORF">CMV_000549</name>
</gene>
<dbReference type="InterPro" id="IPR012967">
    <property type="entry name" value="COMT_dimerisation"/>
</dbReference>
<dbReference type="AlphaFoldDB" id="A0A8J4VXL7"/>
<sequence length="202" mass="22621">MDANDAEAELQGQADIWKYMLSFADSMAVKCAVELRIADIINLHCGPMTLSQIVARIPNTDDALSLDISYLTRIMRLLVRRKIFSAHQTSEGDGETLADAVFMKWIMHDWSDESCVKILKNCRKAISEETGKVIIVDVVLEPEGNGLFDDTGLVFDLAMIAHTSGKERTELEWKKVLEGAGFPRYNIIKISALQSIIEAYPR</sequence>
<name>A0A8J4VXL7_9ROSI</name>
<evidence type="ECO:0000313" key="6">
    <source>
        <dbReference type="EMBL" id="KAF3976258.1"/>
    </source>
</evidence>
<evidence type="ECO:0000313" key="7">
    <source>
        <dbReference type="Proteomes" id="UP000737018"/>
    </source>
</evidence>
<evidence type="ECO:0000256" key="1">
    <source>
        <dbReference type="ARBA" id="ARBA00022603"/>
    </source>
</evidence>
<dbReference type="OrthoDB" id="1606438at2759"/>
<dbReference type="SUPFAM" id="SSF53335">
    <property type="entry name" value="S-adenosyl-L-methionine-dependent methyltransferases"/>
    <property type="match status" value="1"/>
</dbReference>
<dbReference type="Pfam" id="PF08100">
    <property type="entry name" value="Dimerisation"/>
    <property type="match status" value="1"/>
</dbReference>
<proteinExistence type="predicted"/>
<dbReference type="Proteomes" id="UP000737018">
    <property type="component" value="Unassembled WGS sequence"/>
</dbReference>
<dbReference type="GO" id="GO:0008171">
    <property type="term" value="F:O-methyltransferase activity"/>
    <property type="evidence" value="ECO:0007669"/>
    <property type="project" value="InterPro"/>
</dbReference>